<keyword evidence="5" id="KW-1185">Reference proteome</keyword>
<evidence type="ECO:0000259" key="3">
    <source>
        <dbReference type="Pfam" id="PF01079"/>
    </source>
</evidence>
<evidence type="ECO:0000313" key="4">
    <source>
        <dbReference type="EMBL" id="OSX73562.1"/>
    </source>
</evidence>
<dbReference type="InterPro" id="IPR001767">
    <property type="entry name" value="Hedgehog_Hint"/>
</dbReference>
<evidence type="ECO:0000313" key="5">
    <source>
        <dbReference type="Proteomes" id="UP000218209"/>
    </source>
</evidence>
<dbReference type="PANTHER" id="PTHR11889:SF31">
    <property type="entry name" value="PROTEIN HEDGEHOG"/>
    <property type="match status" value="1"/>
</dbReference>
<feature type="domain" description="Hedgehog protein Hint" evidence="3">
    <location>
        <begin position="367"/>
        <end position="535"/>
    </location>
</feature>
<dbReference type="AlphaFoldDB" id="A0A1X6NY97"/>
<proteinExistence type="predicted"/>
<dbReference type="CDD" id="cd00081">
    <property type="entry name" value="Hint"/>
    <property type="match status" value="1"/>
</dbReference>
<name>A0A1X6NY97_PORUM</name>
<dbReference type="Gene3D" id="2.170.16.10">
    <property type="entry name" value="Hedgehog/Intein (Hint) domain"/>
    <property type="match status" value="1"/>
</dbReference>
<dbReference type="EMBL" id="KV918990">
    <property type="protein sequence ID" value="OSX73562.1"/>
    <property type="molecule type" value="Genomic_DNA"/>
</dbReference>
<keyword evidence="2" id="KW-1133">Transmembrane helix</keyword>
<dbReference type="Pfam" id="PF01079">
    <property type="entry name" value="Hint"/>
    <property type="match status" value="1"/>
</dbReference>
<keyword evidence="2" id="KW-0472">Membrane</keyword>
<protein>
    <recommendedName>
        <fullName evidence="3">Hedgehog protein Hint domain-containing protein</fullName>
    </recommendedName>
</protein>
<keyword evidence="2" id="KW-0812">Transmembrane</keyword>
<dbReference type="SUPFAM" id="SSF51294">
    <property type="entry name" value="Hedgehog/intein (Hint) domain"/>
    <property type="match status" value="1"/>
</dbReference>
<evidence type="ECO:0000256" key="1">
    <source>
        <dbReference type="SAM" id="MobiDB-lite"/>
    </source>
</evidence>
<feature type="region of interest" description="Disordered" evidence="1">
    <location>
        <begin position="333"/>
        <end position="369"/>
    </location>
</feature>
<dbReference type="PANTHER" id="PTHR11889">
    <property type="entry name" value="HEDGEHOG"/>
    <property type="match status" value="1"/>
</dbReference>
<accession>A0A1X6NY97</accession>
<dbReference type="InterPro" id="IPR036844">
    <property type="entry name" value="Hint_dom_sf"/>
</dbReference>
<feature type="transmembrane region" description="Helical" evidence="2">
    <location>
        <begin position="124"/>
        <end position="148"/>
    </location>
</feature>
<reference evidence="4 5" key="1">
    <citation type="submission" date="2017-03" db="EMBL/GenBank/DDBJ databases">
        <title>WGS assembly of Porphyra umbilicalis.</title>
        <authorList>
            <person name="Brawley S.H."/>
            <person name="Blouin N.A."/>
            <person name="Ficko-Blean E."/>
            <person name="Wheeler G.L."/>
            <person name="Lohr M."/>
            <person name="Goodson H.V."/>
            <person name="Jenkins J.W."/>
            <person name="Blaby-Haas C.E."/>
            <person name="Helliwell K.E."/>
            <person name="Chan C."/>
            <person name="Marriage T."/>
            <person name="Bhattacharya D."/>
            <person name="Klein A.S."/>
            <person name="Badis Y."/>
            <person name="Brodie J."/>
            <person name="Cao Y."/>
            <person name="Collen J."/>
            <person name="Dittami S.M."/>
            <person name="Gachon C.M."/>
            <person name="Green B.R."/>
            <person name="Karpowicz S."/>
            <person name="Kim J.W."/>
            <person name="Kudahl U."/>
            <person name="Lin S."/>
            <person name="Michel G."/>
            <person name="Mittag M."/>
            <person name="Olson B.J."/>
            <person name="Pangilinan J."/>
            <person name="Peng Y."/>
            <person name="Qiu H."/>
            <person name="Shu S."/>
            <person name="Singer J.T."/>
            <person name="Smith A.G."/>
            <person name="Sprecher B.N."/>
            <person name="Wagner V."/>
            <person name="Wang W."/>
            <person name="Wang Z.-Y."/>
            <person name="Yan J."/>
            <person name="Yarish C."/>
            <person name="Zoeuner-Riek S."/>
            <person name="Zhuang Y."/>
            <person name="Zou Y."/>
            <person name="Lindquist E.A."/>
            <person name="Grimwood J."/>
            <person name="Barry K."/>
            <person name="Rokhsar D.S."/>
            <person name="Schmutz J."/>
            <person name="Stiller J.W."/>
            <person name="Grossman A.R."/>
            <person name="Prochnik S.E."/>
        </authorList>
    </citation>
    <scope>NUCLEOTIDE SEQUENCE [LARGE SCALE GENOMIC DNA]</scope>
    <source>
        <strain evidence="4">4086291</strain>
    </source>
</reference>
<organism evidence="4 5">
    <name type="scientific">Porphyra umbilicalis</name>
    <name type="common">Purple laver</name>
    <name type="synonym">Red alga</name>
    <dbReference type="NCBI Taxonomy" id="2786"/>
    <lineage>
        <taxon>Eukaryota</taxon>
        <taxon>Rhodophyta</taxon>
        <taxon>Bangiophyceae</taxon>
        <taxon>Bangiales</taxon>
        <taxon>Bangiaceae</taxon>
        <taxon>Porphyra</taxon>
    </lineage>
</organism>
<dbReference type="GO" id="GO:0016540">
    <property type="term" value="P:protein autoprocessing"/>
    <property type="evidence" value="ECO:0007669"/>
    <property type="project" value="InterPro"/>
</dbReference>
<gene>
    <name evidence="4" type="ORF">BU14_0339s0025</name>
</gene>
<evidence type="ECO:0000256" key="2">
    <source>
        <dbReference type="SAM" id="Phobius"/>
    </source>
</evidence>
<dbReference type="Proteomes" id="UP000218209">
    <property type="component" value="Unassembled WGS sequence"/>
</dbReference>
<dbReference type="InterPro" id="IPR050387">
    <property type="entry name" value="Hedgehog_Signaling"/>
</dbReference>
<feature type="compositionally biased region" description="Low complexity" evidence="1">
    <location>
        <begin position="351"/>
        <end position="369"/>
    </location>
</feature>
<sequence length="571" mass="60034">MRITHAYQQCDYVKPITGCRAAGARAVRTTTDDYCSSRYCRVVCVCGIGGATPSPSSVLVLLVVGGWGLRWSLLTRVHPSLPSPLCAFTSDCVCRAEPGAMDTCASLVPTRQLMRARVKAATRAFALLSAVAAVAYWPTVGAVVSATVETVLSPSARSFESADLGGVYARILPTQNSGNNCPRIIQHVTLPAMSDGGVIVAHSTIKMESMQCSTTGPLELKPETEVSAADVRSLLGDFNNEIEDSDISSLQSQIQRVLRGVEPAPRQCGSRTIPAGTTVVFFTEDKDITFKDLVLGKEYKYLALGNAEAKLGCVYRALPNRLPVVSPPAIPSSTPTVVTPGGGPQNQNTGDVTASPVPTTSPTESTSEDSACFPLSARVTLESGTSANVGSLTVGSRVRVASSVAAAEHVHSDVFAFSHRRMDPAVKYTFVNITSTTGASILLTANHYMHVYGASGATPSLIAARSVKPGTSLVAADGSRAVVASVSTAVAVGLVNPHTLAGHLVVDGFQVSSYTATLHPTLAWAALAPVRWAYRAVGGRFDVTGGLLHNGAGRVSRFRWWPRGPLRVVNQ</sequence>